<organism evidence="3 4">
    <name type="scientific">Profundicola chukchiensis</name>
    <dbReference type="NCBI Taxonomy" id="2961959"/>
    <lineage>
        <taxon>Bacteria</taxon>
        <taxon>Pseudomonadati</taxon>
        <taxon>Bacteroidota</taxon>
        <taxon>Flavobacteriia</taxon>
        <taxon>Flavobacteriales</taxon>
        <taxon>Weeksellaceae</taxon>
        <taxon>Profundicola</taxon>
    </lineage>
</organism>
<dbReference type="SUPFAM" id="SSF109998">
    <property type="entry name" value="Triger factor/SurA peptide-binding domain-like"/>
    <property type="match status" value="1"/>
</dbReference>
<dbReference type="Gene3D" id="3.10.50.40">
    <property type="match status" value="2"/>
</dbReference>
<dbReference type="RefSeq" id="WP_304420935.1">
    <property type="nucleotide sequence ID" value="NZ_JANCMU010000005.1"/>
</dbReference>
<proteinExistence type="predicted"/>
<evidence type="ECO:0000313" key="4">
    <source>
        <dbReference type="Proteomes" id="UP001152599"/>
    </source>
</evidence>
<dbReference type="InterPro" id="IPR027304">
    <property type="entry name" value="Trigger_fact/SurA_dom_sf"/>
</dbReference>
<feature type="domain" description="PpiC" evidence="2">
    <location>
        <begin position="273"/>
        <end position="372"/>
    </location>
</feature>
<evidence type="ECO:0000313" key="3">
    <source>
        <dbReference type="EMBL" id="MDG4946557.1"/>
    </source>
</evidence>
<dbReference type="EMBL" id="JANCMU010000005">
    <property type="protein sequence ID" value="MDG4946557.1"/>
    <property type="molecule type" value="Genomic_DNA"/>
</dbReference>
<reference evidence="3" key="1">
    <citation type="submission" date="2022-07" db="EMBL/GenBank/DDBJ databases">
        <title>Description and genome-wide analysis of Profundicola chukchiensis gen. nov., sp. nov., marine bacteria isolated from bottom sediments of the Chukchi Sea.</title>
        <authorList>
            <person name="Romanenko L."/>
            <person name="Otstavnykh N."/>
            <person name="Kurilenko V."/>
            <person name="Eremeev V."/>
            <person name="Velansky P."/>
            <person name="Mikhailov V."/>
            <person name="Isaeva M."/>
        </authorList>
    </citation>
    <scope>NUCLEOTIDE SEQUENCE</scope>
    <source>
        <strain evidence="3">KMM 9713</strain>
    </source>
</reference>
<accession>A0A9X4RX72</accession>
<dbReference type="InterPro" id="IPR046357">
    <property type="entry name" value="PPIase_dom_sf"/>
</dbReference>
<dbReference type="InterPro" id="IPR050245">
    <property type="entry name" value="PrsA_foldase"/>
</dbReference>
<feature type="domain" description="PpiC" evidence="2">
    <location>
        <begin position="170"/>
        <end position="270"/>
    </location>
</feature>
<dbReference type="EC" id="5.2.1.8" evidence="3"/>
<dbReference type="PANTHER" id="PTHR47245:SF2">
    <property type="entry name" value="PEPTIDYL-PROLYL CIS-TRANS ISOMERASE HP_0175-RELATED"/>
    <property type="match status" value="1"/>
</dbReference>
<dbReference type="PANTHER" id="PTHR47245">
    <property type="entry name" value="PEPTIDYLPROLYL ISOMERASE"/>
    <property type="match status" value="1"/>
</dbReference>
<comment type="caution">
    <text evidence="3">The sequence shown here is derived from an EMBL/GenBank/DDBJ whole genome shotgun (WGS) entry which is preliminary data.</text>
</comment>
<gene>
    <name evidence="3" type="ORF">NMK71_09035</name>
</gene>
<name>A0A9X4RX72_9FLAO</name>
<protein>
    <submittedName>
        <fullName evidence="3">Peptidylprolyl isomerase</fullName>
        <ecNumber evidence="3">5.2.1.8</ecNumber>
    </submittedName>
</protein>
<evidence type="ECO:0000256" key="1">
    <source>
        <dbReference type="PROSITE-ProRule" id="PRU00278"/>
    </source>
</evidence>
<dbReference type="PROSITE" id="PS50198">
    <property type="entry name" value="PPIC_PPIASE_2"/>
    <property type="match status" value="2"/>
</dbReference>
<dbReference type="Proteomes" id="UP001152599">
    <property type="component" value="Unassembled WGS sequence"/>
</dbReference>
<dbReference type="AlphaFoldDB" id="A0A9X4RX72"/>
<evidence type="ECO:0000259" key="2">
    <source>
        <dbReference type="PROSITE" id="PS50198"/>
    </source>
</evidence>
<dbReference type="GO" id="GO:0003755">
    <property type="term" value="F:peptidyl-prolyl cis-trans isomerase activity"/>
    <property type="evidence" value="ECO:0007669"/>
    <property type="project" value="UniProtKB-KW"/>
</dbReference>
<keyword evidence="1" id="KW-0697">Rotamase</keyword>
<keyword evidence="1 3" id="KW-0413">Isomerase</keyword>
<dbReference type="SUPFAM" id="SSF54534">
    <property type="entry name" value="FKBP-like"/>
    <property type="match status" value="2"/>
</dbReference>
<dbReference type="Pfam" id="PF00639">
    <property type="entry name" value="Rotamase"/>
    <property type="match status" value="2"/>
</dbReference>
<keyword evidence="4" id="KW-1185">Reference proteome</keyword>
<dbReference type="InterPro" id="IPR000297">
    <property type="entry name" value="PPIase_PpiC"/>
</dbReference>
<sequence>MKLRKNNIIYSLFILLPILGFAQDKKIDGVAAVIGDEVVLESDIQRDYMLAKQQGAEVPDQCSFVSNILVQKMVLTHAKQDTLVSVSSERTKARALSILEDFKSRGSEEEILSVYGVRTMAELQNELEIIVRENQLIQSKRELIEDNTDASPEDVKNFFNLYKDELPKINEEVELSHIVMYPVITPEHKQEIIDQLNGIKKEIQEGASFSTKAILYSEDPGSSNNGGLYQNIRRGTFVPEFDAVAFNLEEGEISEPVESKFGFHLIQLDKRLGQAIDVRHILIVPKPTDEEMRVAHNLMDSIKTQITEGKMTFKEAALKYSEDKYTRYNGGKLTNPQSGENRFERSKLPMKQVYAIAGLESGSIANPFETDFENRKALELLKLDLVVPAHKISLETDYTRVQNMAVQQKQQEKLFDWIDSQLADTFIKIHDDYQHCEFEFNWLKK</sequence>